<name>A0A1M7L974_9BACI</name>
<reference evidence="2 3" key="1">
    <citation type="submission" date="2016-11" db="EMBL/GenBank/DDBJ databases">
        <authorList>
            <person name="Jaros S."/>
            <person name="Januszkiewicz K."/>
            <person name="Wedrychowicz H."/>
        </authorList>
    </citation>
    <scope>NUCLEOTIDE SEQUENCE [LARGE SCALE GENOMIC DNA]</scope>
    <source>
        <strain evidence="2 3">CGMCC 1.10681</strain>
    </source>
</reference>
<keyword evidence="3" id="KW-1185">Reference proteome</keyword>
<evidence type="ECO:0000256" key="1">
    <source>
        <dbReference type="SAM" id="Phobius"/>
    </source>
</evidence>
<dbReference type="EMBL" id="FRCZ01000001">
    <property type="protein sequence ID" value="SHM74689.1"/>
    <property type="molecule type" value="Genomic_DNA"/>
</dbReference>
<feature type="transmembrane region" description="Helical" evidence="1">
    <location>
        <begin position="101"/>
        <end position="124"/>
    </location>
</feature>
<keyword evidence="1" id="KW-0472">Membrane</keyword>
<feature type="transmembrane region" description="Helical" evidence="1">
    <location>
        <begin position="130"/>
        <end position="149"/>
    </location>
</feature>
<dbReference type="RefSeq" id="WP_073200171.1">
    <property type="nucleotide sequence ID" value="NZ_FRCZ01000001.1"/>
</dbReference>
<protein>
    <submittedName>
        <fullName evidence="2">Uncharacterized protein</fullName>
    </submittedName>
</protein>
<evidence type="ECO:0000313" key="3">
    <source>
        <dbReference type="Proteomes" id="UP000184184"/>
    </source>
</evidence>
<sequence length="154" mass="17053">MKKSVSSPVFFSNENKIAFLSYTNWAKDPAKYELMTMELSSQNIETIKLDTPNPTGDKRVIKSIDMSVNAISIAALYIVLMGLLSVFCLNYYPKKTYLPSISFSIAVLTFLASLVVAATVNAWYGIGLGMLAAAILVCSIVIFLFIVIFKRFVK</sequence>
<keyword evidence="1" id="KW-1133">Transmembrane helix</keyword>
<dbReference type="OrthoDB" id="2386786at2"/>
<dbReference type="Proteomes" id="UP000184184">
    <property type="component" value="Unassembled WGS sequence"/>
</dbReference>
<keyword evidence="1" id="KW-0812">Transmembrane</keyword>
<gene>
    <name evidence="2" type="ORF">SAMN05216179_0997</name>
</gene>
<evidence type="ECO:0000313" key="2">
    <source>
        <dbReference type="EMBL" id="SHM74689.1"/>
    </source>
</evidence>
<proteinExistence type="predicted"/>
<feature type="transmembrane region" description="Helical" evidence="1">
    <location>
        <begin position="68"/>
        <end position="89"/>
    </location>
</feature>
<organism evidence="2 3">
    <name type="scientific">Gracilibacillus kekensis</name>
    <dbReference type="NCBI Taxonomy" id="1027249"/>
    <lineage>
        <taxon>Bacteria</taxon>
        <taxon>Bacillati</taxon>
        <taxon>Bacillota</taxon>
        <taxon>Bacilli</taxon>
        <taxon>Bacillales</taxon>
        <taxon>Bacillaceae</taxon>
        <taxon>Gracilibacillus</taxon>
    </lineage>
</organism>
<dbReference type="AlphaFoldDB" id="A0A1M7L974"/>
<accession>A0A1M7L974</accession>
<dbReference type="STRING" id="1027249.SAMN05216179_0997"/>